<dbReference type="InterPro" id="IPR033403">
    <property type="entry name" value="DUF5110"/>
</dbReference>
<evidence type="ECO:0000259" key="5">
    <source>
        <dbReference type="Pfam" id="PF21365"/>
    </source>
</evidence>
<dbReference type="RefSeq" id="WP_089409915.1">
    <property type="nucleotide sequence ID" value="NZ_FZOU01000008.1"/>
</dbReference>
<sequence>MPARIFPLFRALLHHAFARTSLIRGLSLLLWVGVLTHRALAQGTDVARYNPVADPAATVLAGHARFTVLTPQLIRMEWSAENRFEDRPSLVFLNRRMPVPAFEQRIERGVLHLHTASVDLTYDTRSRDAFTAANLQIKLRVANRIVTWRPGDSSSGNLMGTTRTLDNAVGEKTLEPMEQGLISRDGWALVDDSARPLFDADDFTFAKGEKSPWPWVIARSPGAALDWYFFAYGHAYRQALGDFVQVAGRIPLPPRFAFGSWWSRYWAYSDEDLKTLVHSFQQNTTPLDVLVVDMDWHKTVGRLAGERDQSGHLLGWSGYTWDNLLFPHPAELLDDLHREGVKVTLNLHEASGIQPWEEAYPNMAKALKIDPETRHYVPANFTDKRFTDAAMEFVHHPLEKQGVDFWWLDWQQESTTGIANLNPTWWLNYVHFTDQQREGKRPLLFHRWGGLGNHRYQIGFSGDTYSTWDSLAFQPWFTATAANVGYAYWSHDIGGHIPGEVDPELYTRWVQFGVLSPILRTHTTKAADGERRPWAYPEPYSDIMRGSYRWRLSIEPYLYTEARKTYDTGVAFLHPLYYDWPEESAAYNTRNEYVFGSSLIAAPIVKPIDPESKLASQTVWIPPGEWIETSTGTRLQGPTQVERSFSLDQTPLYAAAGAIIPMQPEMQATGQLPVDPLIATIYPLQQSQRSSYTLYEDGGNAEAYQHGECAWTGIQARQMGDDLTVEFVPARGTYPGMLQERRLRVVLPADWPPTSVTVNGAPLDAASEHDATGWHYDGDTLSTIATTRAYPVSEDVVIVFHRESGMLRQRALLNGFPGSIARLKAALGLLNASWPAALPPNVLIEAAQTGDRIGYRPASAKSELISFWDRYREAQASVEELRKKASLTDSQLIDHVAVPGDMEKIRKSLPLFRTGVIEATALLKDGQPAGDNAVLSHGSKGKPAE</sequence>
<dbReference type="SUPFAM" id="SSF51011">
    <property type="entry name" value="Glycosyl hydrolase domain"/>
    <property type="match status" value="1"/>
</dbReference>
<feature type="domain" description="Glycosyl hydrolase family 31 C-terminal" evidence="5">
    <location>
        <begin position="570"/>
        <end position="660"/>
    </location>
</feature>
<dbReference type="GO" id="GO:0006491">
    <property type="term" value="P:N-glycan processing"/>
    <property type="evidence" value="ECO:0007669"/>
    <property type="project" value="TreeGrafter"/>
</dbReference>
<dbReference type="InterPro" id="IPR000322">
    <property type="entry name" value="Glyco_hydro_31_TIM"/>
</dbReference>
<dbReference type="AlphaFoldDB" id="A0A239LY86"/>
<keyword evidence="2" id="KW-0378">Hydrolase</keyword>
<evidence type="ECO:0000313" key="7">
    <source>
        <dbReference type="Proteomes" id="UP000198356"/>
    </source>
</evidence>
<dbReference type="GO" id="GO:0090599">
    <property type="term" value="F:alpha-glucosidase activity"/>
    <property type="evidence" value="ECO:0007669"/>
    <property type="project" value="TreeGrafter"/>
</dbReference>
<dbReference type="InterPro" id="IPR017853">
    <property type="entry name" value="GH"/>
</dbReference>
<dbReference type="CDD" id="cd06595">
    <property type="entry name" value="GH31_u1"/>
    <property type="match status" value="1"/>
</dbReference>
<evidence type="ECO:0000256" key="2">
    <source>
        <dbReference type="RuleBase" id="RU361185"/>
    </source>
</evidence>
<dbReference type="InterPro" id="IPR048395">
    <property type="entry name" value="Glyco_hydro_31_C"/>
</dbReference>
<protein>
    <submittedName>
        <fullName evidence="6">Alpha-glucosidase</fullName>
    </submittedName>
</protein>
<dbReference type="Gene3D" id="3.20.20.80">
    <property type="entry name" value="Glycosidases"/>
    <property type="match status" value="1"/>
</dbReference>
<dbReference type="PANTHER" id="PTHR22762:SF89">
    <property type="entry name" value="ALPHA-XYLOSIDASE"/>
    <property type="match status" value="1"/>
</dbReference>
<keyword evidence="7" id="KW-1185">Reference proteome</keyword>
<proteinExistence type="inferred from homology"/>
<dbReference type="Gene3D" id="2.60.40.1180">
    <property type="entry name" value="Golgi alpha-mannosidase II"/>
    <property type="match status" value="2"/>
</dbReference>
<feature type="domain" description="Glycoside hydrolase family 31 TIM barrel" evidence="3">
    <location>
        <begin position="251"/>
        <end position="560"/>
    </location>
</feature>
<gene>
    <name evidence="6" type="ORF">SAMN05421770_10820</name>
</gene>
<evidence type="ECO:0000259" key="3">
    <source>
        <dbReference type="Pfam" id="PF01055"/>
    </source>
</evidence>
<reference evidence="6 7" key="1">
    <citation type="submission" date="2017-06" db="EMBL/GenBank/DDBJ databases">
        <authorList>
            <person name="Kim H.J."/>
            <person name="Triplett B.A."/>
        </authorList>
    </citation>
    <scope>NUCLEOTIDE SEQUENCE [LARGE SCALE GENOMIC DNA]</scope>
    <source>
        <strain evidence="6 7">DSM 18704</strain>
    </source>
</reference>
<evidence type="ECO:0000259" key="4">
    <source>
        <dbReference type="Pfam" id="PF17137"/>
    </source>
</evidence>
<dbReference type="GO" id="GO:0005975">
    <property type="term" value="P:carbohydrate metabolic process"/>
    <property type="evidence" value="ECO:0007669"/>
    <property type="project" value="InterPro"/>
</dbReference>
<dbReference type="Pfam" id="PF01055">
    <property type="entry name" value="Glyco_hydro_31_2nd"/>
    <property type="match status" value="1"/>
</dbReference>
<dbReference type="EMBL" id="FZOU01000008">
    <property type="protein sequence ID" value="SNT34659.1"/>
    <property type="molecule type" value="Genomic_DNA"/>
</dbReference>
<dbReference type="OrthoDB" id="176168at2"/>
<keyword evidence="2" id="KW-0326">Glycosidase</keyword>
<evidence type="ECO:0000313" key="6">
    <source>
        <dbReference type="EMBL" id="SNT34659.1"/>
    </source>
</evidence>
<dbReference type="InterPro" id="IPR013780">
    <property type="entry name" value="Glyco_hydro_b"/>
</dbReference>
<feature type="domain" description="DUF5110" evidence="4">
    <location>
        <begin position="676"/>
        <end position="747"/>
    </location>
</feature>
<organism evidence="6 7">
    <name type="scientific">Granulicella rosea</name>
    <dbReference type="NCBI Taxonomy" id="474952"/>
    <lineage>
        <taxon>Bacteria</taxon>
        <taxon>Pseudomonadati</taxon>
        <taxon>Acidobacteriota</taxon>
        <taxon>Terriglobia</taxon>
        <taxon>Terriglobales</taxon>
        <taxon>Acidobacteriaceae</taxon>
        <taxon>Granulicella</taxon>
    </lineage>
</organism>
<dbReference type="Pfam" id="PF17137">
    <property type="entry name" value="DUF5110"/>
    <property type="match status" value="1"/>
</dbReference>
<dbReference type="Proteomes" id="UP000198356">
    <property type="component" value="Unassembled WGS sequence"/>
</dbReference>
<name>A0A239LY86_9BACT</name>
<accession>A0A239LY86</accession>
<evidence type="ECO:0000256" key="1">
    <source>
        <dbReference type="ARBA" id="ARBA00007806"/>
    </source>
</evidence>
<comment type="similarity">
    <text evidence="1 2">Belongs to the glycosyl hydrolase 31 family.</text>
</comment>
<dbReference type="SUPFAM" id="SSF51445">
    <property type="entry name" value="(Trans)glycosidases"/>
    <property type="match status" value="1"/>
</dbReference>
<dbReference type="PANTHER" id="PTHR22762">
    <property type="entry name" value="ALPHA-GLUCOSIDASE"/>
    <property type="match status" value="1"/>
</dbReference>
<dbReference type="Pfam" id="PF21365">
    <property type="entry name" value="Glyco_hydro_31_3rd"/>
    <property type="match status" value="1"/>
</dbReference>